<feature type="compositionally biased region" description="Basic and acidic residues" evidence="1">
    <location>
        <begin position="11"/>
        <end position="28"/>
    </location>
</feature>
<sequence>MPSCAGKGSKRSRDKEDKHDNRKSHPERLNGSSKRAKRQLPPHQLLPSIGEGRPELPEGWDRRIENNRVFYVDTYARGAEQRCFWKPPIRELDDHARALPGWQKVTNVFGRIHWVHAATKIDSYARPVYINGAEHGALLICDKEGNESIYCRCRDVECWEIDDANVACQIEASVWDHGISDEAVKVRGELWWGNPCVNEMNLRRTPMPDRKTGV</sequence>
<protein>
    <submittedName>
        <fullName evidence="2">Uncharacterized protein</fullName>
    </submittedName>
</protein>
<evidence type="ECO:0000313" key="2">
    <source>
        <dbReference type="EMBL" id="KAF2093161.1"/>
    </source>
</evidence>
<evidence type="ECO:0000313" key="3">
    <source>
        <dbReference type="Proteomes" id="UP000799772"/>
    </source>
</evidence>
<organism evidence="2 3">
    <name type="scientific">Rhizodiscina lignyota</name>
    <dbReference type="NCBI Taxonomy" id="1504668"/>
    <lineage>
        <taxon>Eukaryota</taxon>
        <taxon>Fungi</taxon>
        <taxon>Dikarya</taxon>
        <taxon>Ascomycota</taxon>
        <taxon>Pezizomycotina</taxon>
        <taxon>Dothideomycetes</taxon>
        <taxon>Pleosporomycetidae</taxon>
        <taxon>Aulographales</taxon>
        <taxon>Rhizodiscinaceae</taxon>
        <taxon>Rhizodiscina</taxon>
    </lineage>
</organism>
<evidence type="ECO:0000256" key="1">
    <source>
        <dbReference type="SAM" id="MobiDB-lite"/>
    </source>
</evidence>
<dbReference type="OrthoDB" id="4362689at2759"/>
<dbReference type="Proteomes" id="UP000799772">
    <property type="component" value="Unassembled WGS sequence"/>
</dbReference>
<gene>
    <name evidence="2" type="ORF">NA57DRAFT_61683</name>
</gene>
<dbReference type="AlphaFoldDB" id="A0A9P4M019"/>
<reference evidence="2" key="1">
    <citation type="journal article" date="2020" name="Stud. Mycol.">
        <title>101 Dothideomycetes genomes: a test case for predicting lifestyles and emergence of pathogens.</title>
        <authorList>
            <person name="Haridas S."/>
            <person name="Albert R."/>
            <person name="Binder M."/>
            <person name="Bloem J."/>
            <person name="Labutti K."/>
            <person name="Salamov A."/>
            <person name="Andreopoulos B."/>
            <person name="Baker S."/>
            <person name="Barry K."/>
            <person name="Bills G."/>
            <person name="Bluhm B."/>
            <person name="Cannon C."/>
            <person name="Castanera R."/>
            <person name="Culley D."/>
            <person name="Daum C."/>
            <person name="Ezra D."/>
            <person name="Gonzalez J."/>
            <person name="Henrissat B."/>
            <person name="Kuo A."/>
            <person name="Liang C."/>
            <person name="Lipzen A."/>
            <person name="Lutzoni F."/>
            <person name="Magnuson J."/>
            <person name="Mondo S."/>
            <person name="Nolan M."/>
            <person name="Ohm R."/>
            <person name="Pangilinan J."/>
            <person name="Park H.-J."/>
            <person name="Ramirez L."/>
            <person name="Alfaro M."/>
            <person name="Sun H."/>
            <person name="Tritt A."/>
            <person name="Yoshinaga Y."/>
            <person name="Zwiers L.-H."/>
            <person name="Turgeon B."/>
            <person name="Goodwin S."/>
            <person name="Spatafora J."/>
            <person name="Crous P."/>
            <person name="Grigoriev I."/>
        </authorList>
    </citation>
    <scope>NUCLEOTIDE SEQUENCE</scope>
    <source>
        <strain evidence="2">CBS 133067</strain>
    </source>
</reference>
<dbReference type="EMBL" id="ML978139">
    <property type="protein sequence ID" value="KAF2093161.1"/>
    <property type="molecule type" value="Genomic_DNA"/>
</dbReference>
<name>A0A9P4M019_9PEZI</name>
<accession>A0A9P4M019</accession>
<feature type="region of interest" description="Disordered" evidence="1">
    <location>
        <begin position="1"/>
        <end position="58"/>
    </location>
</feature>
<proteinExistence type="predicted"/>
<keyword evidence="3" id="KW-1185">Reference proteome</keyword>
<comment type="caution">
    <text evidence="2">The sequence shown here is derived from an EMBL/GenBank/DDBJ whole genome shotgun (WGS) entry which is preliminary data.</text>
</comment>